<dbReference type="GO" id="GO:0008270">
    <property type="term" value="F:zinc ion binding"/>
    <property type="evidence" value="ECO:0007669"/>
    <property type="project" value="UniProtKB-KW"/>
</dbReference>
<feature type="domain" description="C2H2-type" evidence="8">
    <location>
        <begin position="54"/>
        <end position="83"/>
    </location>
</feature>
<dbReference type="PANTHER" id="PTHR24376">
    <property type="entry name" value="ZINC FINGER PROTEIN"/>
    <property type="match status" value="1"/>
</dbReference>
<evidence type="ECO:0000256" key="1">
    <source>
        <dbReference type="ARBA" id="ARBA00004123"/>
    </source>
</evidence>
<evidence type="ECO:0000256" key="3">
    <source>
        <dbReference type="ARBA" id="ARBA00022737"/>
    </source>
</evidence>
<dbReference type="GO" id="GO:0001228">
    <property type="term" value="F:DNA-binding transcription activator activity, RNA polymerase II-specific"/>
    <property type="evidence" value="ECO:0007669"/>
    <property type="project" value="TreeGrafter"/>
</dbReference>
<dbReference type="EMBL" id="JAUJFL010000003">
    <property type="protein sequence ID" value="KAK2608151.1"/>
    <property type="molecule type" value="Genomic_DNA"/>
</dbReference>
<dbReference type="GO" id="GO:0005634">
    <property type="term" value="C:nucleus"/>
    <property type="evidence" value="ECO:0007669"/>
    <property type="project" value="UniProtKB-SubCell"/>
</dbReference>
<dbReference type="PROSITE" id="PS00028">
    <property type="entry name" value="ZINC_FINGER_C2H2_1"/>
    <property type="match status" value="3"/>
</dbReference>
<evidence type="ECO:0000256" key="4">
    <source>
        <dbReference type="ARBA" id="ARBA00022771"/>
    </source>
</evidence>
<evidence type="ECO:0000256" key="6">
    <source>
        <dbReference type="ARBA" id="ARBA00023242"/>
    </source>
</evidence>
<dbReference type="GO" id="GO:0000978">
    <property type="term" value="F:RNA polymerase II cis-regulatory region sequence-specific DNA binding"/>
    <property type="evidence" value="ECO:0007669"/>
    <property type="project" value="TreeGrafter"/>
</dbReference>
<dbReference type="Gene3D" id="3.30.160.60">
    <property type="entry name" value="Classic Zinc Finger"/>
    <property type="match status" value="2"/>
</dbReference>
<dbReference type="InterPro" id="IPR013087">
    <property type="entry name" value="Znf_C2H2_type"/>
</dbReference>
<accession>A0AAD9W4A9</accession>
<sequence>MSYGCNRCSRRFRSWNAQWQHQLDKNHFDHECFCCYETYPTEQQRKEHEIEDHHHCADCNRFFTNLNNIQQHLRSAAHLGTSINCPFCKRGFTTATGLVHHIESSACPKAACLDRDAVYKIVRQKDPSGAISKKLIGWKGSDSFEATARAWNPYLGAYECYLCSRTFGKLSSLNQHLESPVHQQKLYHCPQCAKEFVTLAAIVNHFESESCGYTRFSTVQKGIRALTDGSHLLAFR</sequence>
<keyword evidence="4 7" id="KW-0863">Zinc-finger</keyword>
<keyword evidence="2" id="KW-0479">Metal-binding</keyword>
<evidence type="ECO:0000259" key="8">
    <source>
        <dbReference type="PROSITE" id="PS50157"/>
    </source>
</evidence>
<gene>
    <name evidence="9" type="ORF">N8I77_006779</name>
</gene>
<evidence type="ECO:0000313" key="10">
    <source>
        <dbReference type="Proteomes" id="UP001265746"/>
    </source>
</evidence>
<dbReference type="Proteomes" id="UP001265746">
    <property type="component" value="Unassembled WGS sequence"/>
</dbReference>
<organism evidence="9 10">
    <name type="scientific">Phomopsis amygdali</name>
    <name type="common">Fusicoccum amygdali</name>
    <dbReference type="NCBI Taxonomy" id="1214568"/>
    <lineage>
        <taxon>Eukaryota</taxon>
        <taxon>Fungi</taxon>
        <taxon>Dikarya</taxon>
        <taxon>Ascomycota</taxon>
        <taxon>Pezizomycotina</taxon>
        <taxon>Sordariomycetes</taxon>
        <taxon>Sordariomycetidae</taxon>
        <taxon>Diaporthales</taxon>
        <taxon>Diaporthaceae</taxon>
        <taxon>Diaporthe</taxon>
    </lineage>
</organism>
<evidence type="ECO:0000256" key="5">
    <source>
        <dbReference type="ARBA" id="ARBA00022833"/>
    </source>
</evidence>
<evidence type="ECO:0000313" key="9">
    <source>
        <dbReference type="EMBL" id="KAK2608151.1"/>
    </source>
</evidence>
<name>A0AAD9W4A9_PHOAM</name>
<evidence type="ECO:0000256" key="7">
    <source>
        <dbReference type="PROSITE-ProRule" id="PRU00042"/>
    </source>
</evidence>
<keyword evidence="3" id="KW-0677">Repeat</keyword>
<dbReference type="SMART" id="SM00355">
    <property type="entry name" value="ZnF_C2H2"/>
    <property type="match status" value="6"/>
</dbReference>
<dbReference type="PANTHER" id="PTHR24376:SF235">
    <property type="entry name" value="C2H2-TYPE DOMAIN-CONTAINING PROTEIN"/>
    <property type="match status" value="1"/>
</dbReference>
<keyword evidence="6" id="KW-0539">Nucleus</keyword>
<keyword evidence="10" id="KW-1185">Reference proteome</keyword>
<dbReference type="PROSITE" id="PS50157">
    <property type="entry name" value="ZINC_FINGER_C2H2_2"/>
    <property type="match status" value="2"/>
</dbReference>
<dbReference type="SUPFAM" id="SSF57667">
    <property type="entry name" value="beta-beta-alpha zinc fingers"/>
    <property type="match status" value="2"/>
</dbReference>
<dbReference type="AlphaFoldDB" id="A0AAD9W4A9"/>
<keyword evidence="5" id="KW-0862">Zinc</keyword>
<proteinExistence type="predicted"/>
<feature type="domain" description="C2H2-type" evidence="8">
    <location>
        <begin position="158"/>
        <end position="182"/>
    </location>
</feature>
<protein>
    <recommendedName>
        <fullName evidence="8">C2H2-type domain-containing protein</fullName>
    </recommendedName>
</protein>
<evidence type="ECO:0000256" key="2">
    <source>
        <dbReference type="ARBA" id="ARBA00022723"/>
    </source>
</evidence>
<comment type="subcellular location">
    <subcellularLocation>
        <location evidence="1">Nucleus</location>
    </subcellularLocation>
</comment>
<reference evidence="9" key="1">
    <citation type="submission" date="2023-06" db="EMBL/GenBank/DDBJ databases">
        <authorList>
            <person name="Noh H."/>
        </authorList>
    </citation>
    <scope>NUCLEOTIDE SEQUENCE</scope>
    <source>
        <strain evidence="9">DUCC20226</strain>
    </source>
</reference>
<dbReference type="InterPro" id="IPR036236">
    <property type="entry name" value="Znf_C2H2_sf"/>
</dbReference>
<comment type="caution">
    <text evidence="9">The sequence shown here is derived from an EMBL/GenBank/DDBJ whole genome shotgun (WGS) entry which is preliminary data.</text>
</comment>
<dbReference type="Pfam" id="PF12874">
    <property type="entry name" value="zf-met"/>
    <property type="match status" value="2"/>
</dbReference>